<sequence length="403" mass="46710">MFTDWIKEYTPFFSNIGTFLKILKYVPGLAGKISSSMSDFEEDNDLNINEVYEKLEEGGINIGSNIYTSGYLLPYGQVFMPYTYTNGLFSPASQKEVDDFNKKHKGTIHELPKGEILFQKKEFIIPTKKLNPHNNIGCAFLYDEKFDGFYSEEKKKLYAKPMLVLYDTSRHTQYLNHRIEIKGKLCIVPTEIAKNLELTYNDTMRDICKNFYRPFSESNNLICISLLHEKSKVKCKNGSDIRECMSDIELPIFMEAKIDQIMRKEIPEKIIESFLPNTYGKYLGIGEYMPALQTEGNKAITFPSTNNINVAYRNGNIGFYMNTSLTNQEKYARDLEQYVRYINNFAIDYKNFCKKELGKAGKMEITFISDDTKRNLFAGKYSACVFEEEGFKDLPEADWMLNR</sequence>
<dbReference type="EMBL" id="QRHW01000007">
    <property type="protein sequence ID" value="RHG09495.1"/>
    <property type="molecule type" value="Genomic_DNA"/>
</dbReference>
<reference evidence="1 2" key="1">
    <citation type="submission" date="2018-08" db="EMBL/GenBank/DDBJ databases">
        <title>A genome reference for cultivated species of the human gut microbiota.</title>
        <authorList>
            <person name="Zou Y."/>
            <person name="Xue W."/>
            <person name="Luo G."/>
        </authorList>
    </citation>
    <scope>NUCLEOTIDE SEQUENCE [LARGE SCALE GENOMIC DNA]</scope>
    <source>
        <strain evidence="1 2">AM23-13</strain>
    </source>
</reference>
<evidence type="ECO:0000313" key="1">
    <source>
        <dbReference type="EMBL" id="RHG09495.1"/>
    </source>
</evidence>
<gene>
    <name evidence="1" type="ORF">DW641_05925</name>
</gene>
<dbReference type="RefSeq" id="WP_118309416.1">
    <property type="nucleotide sequence ID" value="NZ_QRHW01000007.1"/>
</dbReference>
<organism evidence="1 2">
    <name type="scientific">Dorea longicatena</name>
    <dbReference type="NCBI Taxonomy" id="88431"/>
    <lineage>
        <taxon>Bacteria</taxon>
        <taxon>Bacillati</taxon>
        <taxon>Bacillota</taxon>
        <taxon>Clostridia</taxon>
        <taxon>Lachnospirales</taxon>
        <taxon>Lachnospiraceae</taxon>
        <taxon>Dorea</taxon>
    </lineage>
</organism>
<proteinExistence type="predicted"/>
<evidence type="ECO:0000313" key="2">
    <source>
        <dbReference type="Proteomes" id="UP000284112"/>
    </source>
</evidence>
<dbReference type="Proteomes" id="UP000284112">
    <property type="component" value="Unassembled WGS sequence"/>
</dbReference>
<name>A0A414S2Z0_9FIRM</name>
<protein>
    <submittedName>
        <fullName evidence="1">Uncharacterized protein</fullName>
    </submittedName>
</protein>
<comment type="caution">
    <text evidence="1">The sequence shown here is derived from an EMBL/GenBank/DDBJ whole genome shotgun (WGS) entry which is preliminary data.</text>
</comment>
<accession>A0A414S2Z0</accession>
<dbReference type="AlphaFoldDB" id="A0A414S2Z0"/>